<dbReference type="Proteomes" id="UP000663828">
    <property type="component" value="Unassembled WGS sequence"/>
</dbReference>
<keyword evidence="2" id="KW-1185">Reference proteome</keyword>
<evidence type="ECO:0000313" key="1">
    <source>
        <dbReference type="EMBL" id="CAF1344378.1"/>
    </source>
</evidence>
<name>A0A815GXV8_ADIRI</name>
<proteinExistence type="predicted"/>
<dbReference type="AlphaFoldDB" id="A0A815GXV8"/>
<evidence type="ECO:0000313" key="2">
    <source>
        <dbReference type="Proteomes" id="UP000663828"/>
    </source>
</evidence>
<accession>A0A815GXV8</accession>
<gene>
    <name evidence="1" type="ORF">XAT740_LOCUS31133</name>
</gene>
<organism evidence="1 2">
    <name type="scientific">Adineta ricciae</name>
    <name type="common">Rotifer</name>
    <dbReference type="NCBI Taxonomy" id="249248"/>
    <lineage>
        <taxon>Eukaryota</taxon>
        <taxon>Metazoa</taxon>
        <taxon>Spiralia</taxon>
        <taxon>Gnathifera</taxon>
        <taxon>Rotifera</taxon>
        <taxon>Eurotatoria</taxon>
        <taxon>Bdelloidea</taxon>
        <taxon>Adinetida</taxon>
        <taxon>Adinetidae</taxon>
        <taxon>Adineta</taxon>
    </lineage>
</organism>
<sequence>MPFQKMKDSTTSDIYINVEKAIVHQRIGTYSFQLEEEVVYSIVPIKDACIRSPSTNVCKFTSNAEYPNVVEISSMLPSRDELNALPRYDSNYIFDSIRSSMRKMLQLHQSLEYIAEQDHTTHLVRDQFHGIAHIQKPLQYKANNHIENDKPDIFPISSTALATVYKLIRSNKITFDFLTDAELRSFLHATISIIDKSYQIKDISESLKLFTDLIIGQSIYILRSCGGIDKQNVSNQSCLIVATSFFRPLLDNHHMLSVYQLTPLPAIVNHEQIIYSSLPRIVAIDMHDHSVMTWNTIPDKNECFMSNFMYCSKRPPLVRINWLPCLSQLLDDGRKSITSCDVTRSFNIETNTINIVDDVWLFSHDGSPILCDLQSSIEPSNTFIVINESSLLRLPCEHTLTCSDITLSSSNCISHDVLIKSPTTGEYEFMLTAPSSLQTMNKQLLPPTAPQSKTHLKTFLMTPKIMG</sequence>
<protein>
    <submittedName>
        <fullName evidence="1">Uncharacterized protein</fullName>
    </submittedName>
</protein>
<comment type="caution">
    <text evidence="1">The sequence shown here is derived from an EMBL/GenBank/DDBJ whole genome shotgun (WGS) entry which is preliminary data.</text>
</comment>
<dbReference type="EMBL" id="CAJNOR010002817">
    <property type="protein sequence ID" value="CAF1344378.1"/>
    <property type="molecule type" value="Genomic_DNA"/>
</dbReference>
<reference evidence="1" key="1">
    <citation type="submission" date="2021-02" db="EMBL/GenBank/DDBJ databases">
        <authorList>
            <person name="Nowell W R."/>
        </authorList>
    </citation>
    <scope>NUCLEOTIDE SEQUENCE</scope>
</reference>